<evidence type="ECO:0000313" key="5">
    <source>
        <dbReference type="EMBL" id="CAB4821921.1"/>
    </source>
</evidence>
<dbReference type="EMBL" id="CAFABK010000005">
    <property type="protein sequence ID" value="CAB4821921.1"/>
    <property type="molecule type" value="Genomic_DNA"/>
</dbReference>
<organism evidence="5">
    <name type="scientific">freshwater metagenome</name>
    <dbReference type="NCBI Taxonomy" id="449393"/>
    <lineage>
        <taxon>unclassified sequences</taxon>
        <taxon>metagenomes</taxon>
        <taxon>ecological metagenomes</taxon>
    </lineage>
</organism>
<dbReference type="AlphaFoldDB" id="A0A6J6ZJC1"/>
<dbReference type="FunFam" id="3.30.540.10:FF:000003">
    <property type="entry name" value="Inositol-1-monophosphatase"/>
    <property type="match status" value="1"/>
</dbReference>
<dbReference type="Gene3D" id="3.30.540.10">
    <property type="entry name" value="Fructose-1,6-Bisphosphatase, subunit A, domain 1"/>
    <property type="match status" value="1"/>
</dbReference>
<dbReference type="PANTHER" id="PTHR20854">
    <property type="entry name" value="INOSITOL MONOPHOSPHATASE"/>
    <property type="match status" value="1"/>
</dbReference>
<dbReference type="SUPFAM" id="SSF56655">
    <property type="entry name" value="Carbohydrate phosphatase"/>
    <property type="match status" value="1"/>
</dbReference>
<dbReference type="GO" id="GO:0007165">
    <property type="term" value="P:signal transduction"/>
    <property type="evidence" value="ECO:0007669"/>
    <property type="project" value="TreeGrafter"/>
</dbReference>
<evidence type="ECO:0000256" key="1">
    <source>
        <dbReference type="ARBA" id="ARBA00001946"/>
    </source>
</evidence>
<evidence type="ECO:0000256" key="4">
    <source>
        <dbReference type="ARBA" id="ARBA00022842"/>
    </source>
</evidence>
<dbReference type="GO" id="GO:0046872">
    <property type="term" value="F:metal ion binding"/>
    <property type="evidence" value="ECO:0007669"/>
    <property type="project" value="UniProtKB-KW"/>
</dbReference>
<accession>A0A6J6ZJC1</accession>
<name>A0A6J6ZJC1_9ZZZZ</name>
<dbReference type="GO" id="GO:0006020">
    <property type="term" value="P:inositol metabolic process"/>
    <property type="evidence" value="ECO:0007669"/>
    <property type="project" value="TreeGrafter"/>
</dbReference>
<keyword evidence="3" id="KW-0378">Hydrolase</keyword>
<dbReference type="InterPro" id="IPR020583">
    <property type="entry name" value="Inositol_monoP_metal-BS"/>
</dbReference>
<reference evidence="5" key="1">
    <citation type="submission" date="2020-05" db="EMBL/GenBank/DDBJ databases">
        <authorList>
            <person name="Chiriac C."/>
            <person name="Salcher M."/>
            <person name="Ghai R."/>
            <person name="Kavagutti S V."/>
        </authorList>
    </citation>
    <scope>NUCLEOTIDE SEQUENCE</scope>
</reference>
<protein>
    <submittedName>
        <fullName evidence="5">Unannotated protein</fullName>
    </submittedName>
</protein>
<keyword evidence="2" id="KW-0479">Metal-binding</keyword>
<proteinExistence type="predicted"/>
<dbReference type="Gene3D" id="3.40.190.80">
    <property type="match status" value="1"/>
</dbReference>
<comment type="cofactor">
    <cofactor evidence="1">
        <name>Mg(2+)</name>
        <dbReference type="ChEBI" id="CHEBI:18420"/>
    </cofactor>
</comment>
<dbReference type="PANTHER" id="PTHR20854:SF17">
    <property type="entry name" value="PHOSPHATASE IMPL1, CHLOROPLASTIC"/>
    <property type="match status" value="1"/>
</dbReference>
<dbReference type="PROSITE" id="PS00629">
    <property type="entry name" value="IMP_1"/>
    <property type="match status" value="1"/>
</dbReference>
<gene>
    <name evidence="5" type="ORF">UFOPK3204_00208</name>
</gene>
<dbReference type="PRINTS" id="PR00377">
    <property type="entry name" value="IMPHPHTASES"/>
</dbReference>
<keyword evidence="4" id="KW-0460">Magnesium</keyword>
<evidence type="ECO:0000256" key="2">
    <source>
        <dbReference type="ARBA" id="ARBA00022723"/>
    </source>
</evidence>
<sequence>MTPDSASDLELALSMADTADAITMAHFLSLHLVIDTKPDLTPVTEADRHCEQTLRKILNEQRPTDAVLGEEFGVTGDSNRQWIIDPIDGTKNYVRGVPVWATLIALALDDEVVIGVVSAPALGRRWWARVGGGAWQSTFGAPATSLRVSSVHSIADASLSYSDSVGWENALPKLVAATWRQRAYGDFWSHMLVAEGAVDLSVEPADLGPWDVAALIPIVTEAGGTITAIDGTPVLRGESAVASNGLLHQDLLRLLAD</sequence>
<dbReference type="GO" id="GO:0008934">
    <property type="term" value="F:inositol monophosphate 1-phosphatase activity"/>
    <property type="evidence" value="ECO:0007669"/>
    <property type="project" value="TreeGrafter"/>
</dbReference>
<dbReference type="InterPro" id="IPR000760">
    <property type="entry name" value="Inositol_monophosphatase-like"/>
</dbReference>
<dbReference type="Pfam" id="PF00459">
    <property type="entry name" value="Inositol_P"/>
    <property type="match status" value="1"/>
</dbReference>
<evidence type="ECO:0000256" key="3">
    <source>
        <dbReference type="ARBA" id="ARBA00022801"/>
    </source>
</evidence>